<gene>
    <name evidence="2" type="ORF">TEOVI_000877500</name>
</gene>
<accession>A0A1G4IKR9</accession>
<dbReference type="AlphaFoldDB" id="A0A1G4IKR9"/>
<feature type="region of interest" description="Disordered" evidence="1">
    <location>
        <begin position="1"/>
        <end position="122"/>
    </location>
</feature>
<evidence type="ECO:0000313" key="3">
    <source>
        <dbReference type="Proteomes" id="UP000195570"/>
    </source>
</evidence>
<comment type="caution">
    <text evidence="2">The sequence shown here is derived from an EMBL/GenBank/DDBJ whole genome shotgun (WGS) entry which is preliminary data.</text>
</comment>
<feature type="compositionally biased region" description="Polar residues" evidence="1">
    <location>
        <begin position="43"/>
        <end position="53"/>
    </location>
</feature>
<dbReference type="EMBL" id="CZPT02002007">
    <property type="protein sequence ID" value="SCU73173.1"/>
    <property type="molecule type" value="Genomic_DNA"/>
</dbReference>
<feature type="compositionally biased region" description="Low complexity" evidence="1">
    <location>
        <begin position="105"/>
        <end position="121"/>
    </location>
</feature>
<evidence type="ECO:0000313" key="2">
    <source>
        <dbReference type="EMBL" id="SCU73173.1"/>
    </source>
</evidence>
<reference evidence="2" key="1">
    <citation type="submission" date="2016-09" db="EMBL/GenBank/DDBJ databases">
        <authorList>
            <person name="Hebert L."/>
            <person name="Moumen B."/>
        </authorList>
    </citation>
    <scope>NUCLEOTIDE SEQUENCE [LARGE SCALE GENOMIC DNA]</scope>
    <source>
        <strain evidence="2">OVI</strain>
    </source>
</reference>
<protein>
    <submittedName>
        <fullName evidence="2">Uncharacterized protein</fullName>
    </submittedName>
</protein>
<proteinExistence type="predicted"/>
<dbReference type="RefSeq" id="XP_067083571.1">
    <property type="nucleotide sequence ID" value="XM_067227470.1"/>
</dbReference>
<feature type="compositionally biased region" description="Polar residues" evidence="1">
    <location>
        <begin position="60"/>
        <end position="69"/>
    </location>
</feature>
<name>A0A1G4IKR9_TRYEQ</name>
<evidence type="ECO:0000256" key="1">
    <source>
        <dbReference type="SAM" id="MobiDB-lite"/>
    </source>
</evidence>
<feature type="compositionally biased region" description="Low complexity" evidence="1">
    <location>
        <begin position="71"/>
        <end position="83"/>
    </location>
</feature>
<keyword evidence="3" id="KW-1185">Reference proteome</keyword>
<sequence length="715" mass="81425">MNRGKGGGSPKKLRLPPVQQRGTSSQRLPQESRRKTTSKERTISTGSMSQQRGSMRGRQGSATSRSGPQGRTLSSDTSTRRSSVWGTGSRRPTSCFTADRLTYPTGSRGTTSKSGGNTSNSRLHRVAMEVSVSRLQRWFRVTLLRRLVDSPDALASRIEKRYTWEHRLWKLRTRIAKRIIVEACTAYALSLDLKGKEEGRVAEHNAVMVMTFLRALESLRLKWRKQQEVFKHAVSIIERAWIRCNTRTNPMQTSRERKLIRLLMDEESIERRELVRRRLLFVINCHQLCYNDPLVLETCLSAKTLHISENLFTNNTTDEKSWCGPATLQEEAPTDGTKERQVLSHSLSLWTRSSHCSSILKSMTNLTMAGYMDECGKGKEEKNYAWVNLADTENPSEGPYRRRANACFVTAILLEKGHLTFPESMGAGQSGLDPRPDLASGSAPVQCRARIQDTEKALEKVEVRFVREGPLSLREPLHSLSTFKEFRVLMNSRRKQNSREQTKAFILGPNVTLDNLHYLYPVYRKVKKGKDLKPLSHLSVTSDAMGEEWSKLLYVAWTEECLSRPPSHSFAWLSLARPESSRSYHRRPFHTGICEDSNHPLHDLLVGTGGKQRSLKTNLMSVSFYDDESDKQQQNADPYVDHEKIRYEVERLLIQEYRRRKCIEETHKAGIHTIEGMIARERGTAFSSVKKPSGAPVGRGMSTTFLRLLRESGRV</sequence>
<dbReference type="Proteomes" id="UP000195570">
    <property type="component" value="Unassembled WGS sequence"/>
</dbReference>
<feature type="compositionally biased region" description="Basic and acidic residues" evidence="1">
    <location>
        <begin position="30"/>
        <end position="42"/>
    </location>
</feature>
<feature type="compositionally biased region" description="Polar residues" evidence="1">
    <location>
        <begin position="84"/>
        <end position="96"/>
    </location>
</feature>
<feature type="compositionally biased region" description="Polar residues" evidence="1">
    <location>
        <begin position="20"/>
        <end position="29"/>
    </location>
</feature>
<dbReference type="GeneID" id="92382709"/>
<organism evidence="2 3">
    <name type="scientific">Trypanosoma equiperdum</name>
    <dbReference type="NCBI Taxonomy" id="5694"/>
    <lineage>
        <taxon>Eukaryota</taxon>
        <taxon>Discoba</taxon>
        <taxon>Euglenozoa</taxon>
        <taxon>Kinetoplastea</taxon>
        <taxon>Metakinetoplastina</taxon>
        <taxon>Trypanosomatida</taxon>
        <taxon>Trypanosomatidae</taxon>
        <taxon>Trypanosoma</taxon>
    </lineage>
</organism>
<dbReference type="VEuPathDB" id="TriTrypDB:TEOVI_000877500"/>